<reference evidence="2 3" key="1">
    <citation type="submission" date="2017-10" db="EMBL/GenBank/DDBJ databases">
        <title>The draft genome sequence of Lewinella marina KCTC 32374.</title>
        <authorList>
            <person name="Wang K."/>
        </authorList>
    </citation>
    <scope>NUCLEOTIDE SEQUENCE [LARGE SCALE GENOMIC DNA]</scope>
    <source>
        <strain evidence="2 3">MKG-38</strain>
    </source>
</reference>
<dbReference type="SUPFAM" id="SSF51905">
    <property type="entry name" value="FAD/NAD(P)-binding domain"/>
    <property type="match status" value="1"/>
</dbReference>
<dbReference type="PANTHER" id="PTHR42841">
    <property type="entry name" value="AMINE OXIDASE"/>
    <property type="match status" value="1"/>
</dbReference>
<dbReference type="Pfam" id="PF01593">
    <property type="entry name" value="Amino_oxidase"/>
    <property type="match status" value="1"/>
</dbReference>
<evidence type="ECO:0000259" key="1">
    <source>
        <dbReference type="Pfam" id="PF01593"/>
    </source>
</evidence>
<dbReference type="Proteomes" id="UP000226437">
    <property type="component" value="Unassembled WGS sequence"/>
</dbReference>
<protein>
    <submittedName>
        <fullName evidence="2">Amine oxidase</fullName>
    </submittedName>
</protein>
<name>A0A2G0CDF1_9BACT</name>
<feature type="domain" description="Amine oxidase" evidence="1">
    <location>
        <begin position="55"/>
        <end position="449"/>
    </location>
</feature>
<evidence type="ECO:0000313" key="3">
    <source>
        <dbReference type="Proteomes" id="UP000226437"/>
    </source>
</evidence>
<dbReference type="InterPro" id="IPR036188">
    <property type="entry name" value="FAD/NAD-bd_sf"/>
</dbReference>
<keyword evidence="3" id="KW-1185">Reference proteome</keyword>
<accession>A0A2G0CDF1</accession>
<evidence type="ECO:0000313" key="2">
    <source>
        <dbReference type="EMBL" id="PHK97992.1"/>
    </source>
</evidence>
<gene>
    <name evidence="2" type="ORF">CGL56_12420</name>
</gene>
<dbReference type="Gene3D" id="3.50.50.60">
    <property type="entry name" value="FAD/NAD(P)-binding domain"/>
    <property type="match status" value="1"/>
</dbReference>
<dbReference type="AlphaFoldDB" id="A0A2G0CDF1"/>
<dbReference type="InterPro" id="IPR002937">
    <property type="entry name" value="Amino_oxidase"/>
</dbReference>
<comment type="caution">
    <text evidence="2">The sequence shown here is derived from an EMBL/GenBank/DDBJ whole genome shotgun (WGS) entry which is preliminary data.</text>
</comment>
<organism evidence="2 3">
    <name type="scientific">Neolewinella marina</name>
    <dbReference type="NCBI Taxonomy" id="438751"/>
    <lineage>
        <taxon>Bacteria</taxon>
        <taxon>Pseudomonadati</taxon>
        <taxon>Bacteroidota</taxon>
        <taxon>Saprospiria</taxon>
        <taxon>Saprospirales</taxon>
        <taxon>Lewinellaceae</taxon>
        <taxon>Neolewinella</taxon>
    </lineage>
</organism>
<dbReference type="EMBL" id="PDLO01000005">
    <property type="protein sequence ID" value="PHK97992.1"/>
    <property type="molecule type" value="Genomic_DNA"/>
</dbReference>
<sequence length="454" mass="50518">MYGGRLRGLPPLRIPAGGAAGRGGERCPFAIVYHLYTPKYPVLTDTRFVIIGGGVAGLVAALTLEAAGHAPLILESEDEPGGRMRTDLVDGFRLDRGFQVLLTDYPEVKRYLDLEALNVQPFRPGGHVHTRQQHFRFADPLREPAQLFRSLLSPVGTLNDKIRLAQLGISVRRITAEDCFADHTSRPTMDYLWDYGFSEQIVERFFRPFFGGIFLEQQLETPAALFRFVLKMFAQGSAVLPAEGIQAVPRQLAARLQRTEIRTNSRVTAVEGDRVRLDDGSSLTARAIIVACPPGPLFPQLAGEPQRWKSTTNLYFYSNRRQKENRLINLVADPTSTINTFSVVDEVAPTYKLHQQGGSLISVSLKERPDSDSIAQVEQDLLRHTRLPNDALSFIRRYDIPQALPEVNPVAYRYDATQSRLAERIFLAGDQQLNGSLDAALRSGRLAAEGALHT</sequence>
<dbReference type="GO" id="GO:0016491">
    <property type="term" value="F:oxidoreductase activity"/>
    <property type="evidence" value="ECO:0007669"/>
    <property type="project" value="InterPro"/>
</dbReference>
<dbReference type="OrthoDB" id="9767561at2"/>
<proteinExistence type="predicted"/>